<dbReference type="InterPro" id="IPR001478">
    <property type="entry name" value="PDZ"/>
</dbReference>
<dbReference type="STRING" id="56216.A0A1A6FYK1"/>
<dbReference type="InterPro" id="IPR036034">
    <property type="entry name" value="PDZ_sf"/>
</dbReference>
<evidence type="ECO:0000313" key="3">
    <source>
        <dbReference type="Proteomes" id="UP000092124"/>
    </source>
</evidence>
<dbReference type="OrthoDB" id="15627at2759"/>
<dbReference type="SUPFAM" id="SSF50156">
    <property type="entry name" value="PDZ domain-like"/>
    <property type="match status" value="1"/>
</dbReference>
<sequence length="92" mass="10448">DQFSDMRISINQTPGNKPDFGFTVKWDFSGIFVASVEKGSPAEFSQLQVDDEILAINNTKFSYKDTKKWEETMANAQETGNLVMDVRRYGKS</sequence>
<evidence type="ECO:0000313" key="2">
    <source>
        <dbReference type="EMBL" id="OBS58640.1"/>
    </source>
</evidence>
<dbReference type="InterPro" id="IPR029978">
    <property type="entry name" value="LMO-7"/>
</dbReference>
<name>A0A1A6FYK1_NEOLE</name>
<dbReference type="AlphaFoldDB" id="A0A1A6FYK1"/>
<comment type="caution">
    <text evidence="2">The sequence shown here is derived from an EMBL/GenBank/DDBJ whole genome shotgun (WGS) entry which is preliminary data.</text>
</comment>
<keyword evidence="3" id="KW-1185">Reference proteome</keyword>
<gene>
    <name evidence="2" type="ORF">A6R68_10235</name>
</gene>
<feature type="non-terminal residue" evidence="2">
    <location>
        <position position="92"/>
    </location>
</feature>
<reference evidence="2 3" key="1">
    <citation type="submission" date="2016-06" db="EMBL/GenBank/DDBJ databases">
        <title>The Draft Genome Sequence and Annotation of the Desert Woodrat Neotoma lepida.</title>
        <authorList>
            <person name="Campbell M."/>
            <person name="Oakeson K.F."/>
            <person name="Yandell M."/>
            <person name="Halpert J.R."/>
            <person name="Dearing D."/>
        </authorList>
    </citation>
    <scope>NUCLEOTIDE SEQUENCE [LARGE SCALE GENOMIC DNA]</scope>
    <source>
        <strain evidence="2">417</strain>
        <tissue evidence="2">Liver</tissue>
    </source>
</reference>
<dbReference type="GO" id="GO:0023051">
    <property type="term" value="P:regulation of signaling"/>
    <property type="evidence" value="ECO:0007669"/>
    <property type="project" value="InterPro"/>
</dbReference>
<protein>
    <recommendedName>
        <fullName evidence="1">PDZ domain-containing protein</fullName>
    </recommendedName>
</protein>
<feature type="domain" description="PDZ" evidence="1">
    <location>
        <begin position="7"/>
        <end position="62"/>
    </location>
</feature>
<accession>A0A1A6FYK1</accession>
<dbReference type="Proteomes" id="UP000092124">
    <property type="component" value="Unassembled WGS sequence"/>
</dbReference>
<dbReference type="GO" id="GO:0030155">
    <property type="term" value="P:regulation of cell adhesion"/>
    <property type="evidence" value="ECO:0007669"/>
    <property type="project" value="InterPro"/>
</dbReference>
<dbReference type="PANTHER" id="PTHR46767:SF1">
    <property type="entry name" value="LIM DOMAIN ONLY PROTEIN 7"/>
    <property type="match status" value="1"/>
</dbReference>
<dbReference type="EMBL" id="LZPO01115173">
    <property type="protein sequence ID" value="OBS58640.1"/>
    <property type="molecule type" value="Genomic_DNA"/>
</dbReference>
<evidence type="ECO:0000259" key="1">
    <source>
        <dbReference type="PROSITE" id="PS50106"/>
    </source>
</evidence>
<dbReference type="PROSITE" id="PS50106">
    <property type="entry name" value="PDZ"/>
    <property type="match status" value="1"/>
</dbReference>
<dbReference type="Pfam" id="PF00595">
    <property type="entry name" value="PDZ"/>
    <property type="match status" value="1"/>
</dbReference>
<dbReference type="PANTHER" id="PTHR46767">
    <property type="entry name" value="LIM DOMAIN ONLY PROTEIN 7"/>
    <property type="match status" value="1"/>
</dbReference>
<organism evidence="2 3">
    <name type="scientific">Neotoma lepida</name>
    <name type="common">Desert woodrat</name>
    <dbReference type="NCBI Taxonomy" id="56216"/>
    <lineage>
        <taxon>Eukaryota</taxon>
        <taxon>Metazoa</taxon>
        <taxon>Chordata</taxon>
        <taxon>Craniata</taxon>
        <taxon>Vertebrata</taxon>
        <taxon>Euteleostomi</taxon>
        <taxon>Mammalia</taxon>
        <taxon>Eutheria</taxon>
        <taxon>Euarchontoglires</taxon>
        <taxon>Glires</taxon>
        <taxon>Rodentia</taxon>
        <taxon>Myomorpha</taxon>
        <taxon>Muroidea</taxon>
        <taxon>Cricetidae</taxon>
        <taxon>Neotominae</taxon>
        <taxon>Neotoma</taxon>
    </lineage>
</organism>
<feature type="non-terminal residue" evidence="2">
    <location>
        <position position="1"/>
    </location>
</feature>
<dbReference type="SMART" id="SM00228">
    <property type="entry name" value="PDZ"/>
    <property type="match status" value="1"/>
</dbReference>
<dbReference type="FunFam" id="2.30.42.10:FF:000135">
    <property type="entry name" value="LIM domain only 7"/>
    <property type="match status" value="1"/>
</dbReference>
<dbReference type="Gene3D" id="2.30.42.10">
    <property type="match status" value="1"/>
</dbReference>
<proteinExistence type="predicted"/>
<dbReference type="CDD" id="cd00136">
    <property type="entry name" value="PDZ_canonical"/>
    <property type="match status" value="1"/>
</dbReference>